<keyword evidence="4 5" id="KW-0408">Iron</keyword>
<keyword evidence="7" id="KW-0472">Membrane</keyword>
<keyword evidence="7" id="KW-1133">Transmembrane helix</keyword>
<dbReference type="PROSITE" id="PS00086">
    <property type="entry name" value="CYTOCHROME_P450"/>
    <property type="match status" value="1"/>
</dbReference>
<dbReference type="GO" id="GO:0020037">
    <property type="term" value="F:heme binding"/>
    <property type="evidence" value="ECO:0007669"/>
    <property type="project" value="InterPro"/>
</dbReference>
<gene>
    <name evidence="8" type="ORF">EHS25_000286</name>
</gene>
<evidence type="ECO:0008006" key="10">
    <source>
        <dbReference type="Google" id="ProtNLM"/>
    </source>
</evidence>
<keyword evidence="3 5" id="KW-0479">Metal-binding</keyword>
<proteinExistence type="inferred from homology"/>
<dbReference type="PRINTS" id="PR00385">
    <property type="entry name" value="P450"/>
</dbReference>
<comment type="pathway">
    <text evidence="2">Secondary metabolite biosynthesis.</text>
</comment>
<dbReference type="InterPro" id="IPR050121">
    <property type="entry name" value="Cytochrome_P450_monoxygenase"/>
</dbReference>
<dbReference type="PANTHER" id="PTHR24305">
    <property type="entry name" value="CYTOCHROME P450"/>
    <property type="match status" value="1"/>
</dbReference>
<evidence type="ECO:0000256" key="4">
    <source>
        <dbReference type="ARBA" id="ARBA00023004"/>
    </source>
</evidence>
<accession>A0A427YVQ1</accession>
<dbReference type="InterPro" id="IPR017972">
    <property type="entry name" value="Cyt_P450_CS"/>
</dbReference>
<dbReference type="Gene3D" id="1.10.630.10">
    <property type="entry name" value="Cytochrome P450"/>
    <property type="match status" value="1"/>
</dbReference>
<keyword evidence="9" id="KW-1185">Reference proteome</keyword>
<dbReference type="OrthoDB" id="1470350at2759"/>
<dbReference type="GO" id="GO:0016705">
    <property type="term" value="F:oxidoreductase activity, acting on paired donors, with incorporation or reduction of molecular oxygen"/>
    <property type="evidence" value="ECO:0007669"/>
    <property type="project" value="InterPro"/>
</dbReference>
<evidence type="ECO:0000256" key="2">
    <source>
        <dbReference type="ARBA" id="ARBA00005179"/>
    </source>
</evidence>
<dbReference type="PANTHER" id="PTHR24305:SF218">
    <property type="entry name" value="P450, PUTATIVE (EUROFUNG)-RELATED"/>
    <property type="match status" value="1"/>
</dbReference>
<dbReference type="InterPro" id="IPR036396">
    <property type="entry name" value="Cyt_P450_sf"/>
</dbReference>
<evidence type="ECO:0000313" key="8">
    <source>
        <dbReference type="EMBL" id="RSH95200.1"/>
    </source>
</evidence>
<name>A0A427YVQ1_9TREE</name>
<organism evidence="8 9">
    <name type="scientific">Saitozyma podzolica</name>
    <dbReference type="NCBI Taxonomy" id="1890683"/>
    <lineage>
        <taxon>Eukaryota</taxon>
        <taxon>Fungi</taxon>
        <taxon>Dikarya</taxon>
        <taxon>Basidiomycota</taxon>
        <taxon>Agaricomycotina</taxon>
        <taxon>Tremellomycetes</taxon>
        <taxon>Tremellales</taxon>
        <taxon>Trimorphomycetaceae</taxon>
        <taxon>Saitozyma</taxon>
    </lineage>
</organism>
<dbReference type="Pfam" id="PF00067">
    <property type="entry name" value="p450"/>
    <property type="match status" value="1"/>
</dbReference>
<evidence type="ECO:0000256" key="7">
    <source>
        <dbReference type="SAM" id="Phobius"/>
    </source>
</evidence>
<dbReference type="GO" id="GO:0005506">
    <property type="term" value="F:iron ion binding"/>
    <property type="evidence" value="ECO:0007669"/>
    <property type="project" value="InterPro"/>
</dbReference>
<sequence length="525" mass="58047">MILQFPTSSSAIPSLSFQEIAFLAGSFLLLSYLAQVLYNLFFHPLSKLPSAAPFAPANTWWSLWHGLVTQDRVFLLHQKLEEVGPAVRYGPNEVVVSDPKYLKTIMMAKLDKTPASAGFTTNRGTPCAFSAIVNAEAAGKRKGMLPHYATTNLQLWQPVFDEHIGHLVKVLEGYGPDESVDILSLGAHAIIDILGEIVLDKNIMSLNDYARGIRNPITRAIALWPKRGMIKGNLPGWVWPIVEKFPNEWWQHLCRSDADLADFVGPLVHDARSRGTPDRPSLIHRLSNSVDSYIGQLWPVDHVISECIDHFLAGTETTSVTLAYCLYALSTCPGVMSKLQAELDEAIPDPEAVISISVAQNLPYLNAVVKEGEHEHDLHSVLHYAYSLRLFPASPGPKLRILGNGLAVGDHFLPPGTVVGIPIWTTHRMASIWGSDATTYRPERWIEGVSPEQNTAFQPFSLGGRSCPGMNLAMTDLRMLISMITRNFDITPARQTTEASMTPRDLETLYPIGGEVRLHFKSRSG</sequence>
<dbReference type="InterPro" id="IPR001128">
    <property type="entry name" value="Cyt_P450"/>
</dbReference>
<evidence type="ECO:0000256" key="3">
    <source>
        <dbReference type="ARBA" id="ARBA00022723"/>
    </source>
</evidence>
<keyword evidence="6" id="KW-0560">Oxidoreductase</keyword>
<dbReference type="PRINTS" id="PR00463">
    <property type="entry name" value="EP450I"/>
</dbReference>
<reference evidence="8 9" key="1">
    <citation type="submission" date="2018-11" db="EMBL/GenBank/DDBJ databases">
        <title>Genome sequence of Saitozyma podzolica DSM 27192.</title>
        <authorList>
            <person name="Aliyu H."/>
            <person name="Gorte O."/>
            <person name="Ochsenreither K."/>
        </authorList>
    </citation>
    <scope>NUCLEOTIDE SEQUENCE [LARGE SCALE GENOMIC DNA]</scope>
    <source>
        <strain evidence="8 9">DSM 27192</strain>
    </source>
</reference>
<dbReference type="GO" id="GO:0004497">
    <property type="term" value="F:monooxygenase activity"/>
    <property type="evidence" value="ECO:0007669"/>
    <property type="project" value="UniProtKB-KW"/>
</dbReference>
<dbReference type="AlphaFoldDB" id="A0A427YVQ1"/>
<evidence type="ECO:0000313" key="9">
    <source>
        <dbReference type="Proteomes" id="UP000279259"/>
    </source>
</evidence>
<comment type="caution">
    <text evidence="8">The sequence shown here is derived from an EMBL/GenBank/DDBJ whole genome shotgun (WGS) entry which is preliminary data.</text>
</comment>
<keyword evidence="7" id="KW-0812">Transmembrane</keyword>
<keyword evidence="5 6" id="KW-0349">Heme</keyword>
<feature type="transmembrane region" description="Helical" evidence="7">
    <location>
        <begin position="20"/>
        <end position="41"/>
    </location>
</feature>
<protein>
    <recommendedName>
        <fullName evidence="10">Cytochrome P450-dit2</fullName>
    </recommendedName>
</protein>
<dbReference type="InterPro" id="IPR002401">
    <property type="entry name" value="Cyt_P450_E_grp-I"/>
</dbReference>
<evidence type="ECO:0000256" key="6">
    <source>
        <dbReference type="RuleBase" id="RU000461"/>
    </source>
</evidence>
<evidence type="ECO:0000256" key="5">
    <source>
        <dbReference type="PIRSR" id="PIRSR602401-1"/>
    </source>
</evidence>
<comment type="cofactor">
    <cofactor evidence="1 5">
        <name>heme</name>
        <dbReference type="ChEBI" id="CHEBI:30413"/>
    </cofactor>
</comment>
<dbReference type="EMBL" id="RSCD01000001">
    <property type="protein sequence ID" value="RSH95200.1"/>
    <property type="molecule type" value="Genomic_DNA"/>
</dbReference>
<dbReference type="STRING" id="1890683.A0A427YVQ1"/>
<keyword evidence="6" id="KW-0503">Monooxygenase</keyword>
<dbReference type="SUPFAM" id="SSF48264">
    <property type="entry name" value="Cytochrome P450"/>
    <property type="match status" value="1"/>
</dbReference>
<dbReference type="Proteomes" id="UP000279259">
    <property type="component" value="Unassembled WGS sequence"/>
</dbReference>
<evidence type="ECO:0000256" key="1">
    <source>
        <dbReference type="ARBA" id="ARBA00001971"/>
    </source>
</evidence>
<feature type="binding site" description="axial binding residue" evidence="5">
    <location>
        <position position="467"/>
    </location>
    <ligand>
        <name>heme</name>
        <dbReference type="ChEBI" id="CHEBI:30413"/>
    </ligand>
    <ligandPart>
        <name>Fe</name>
        <dbReference type="ChEBI" id="CHEBI:18248"/>
    </ligandPart>
</feature>
<comment type="similarity">
    <text evidence="6">Belongs to the cytochrome P450 family.</text>
</comment>